<sequence>MDYRNTELTITEIEQLTGITFKTIKKKILNLEPCRREGSKIFYHSHEALGAVFSVPQDDRLSLQHERANLAKVQAKKQELEYQILKEKVVSAEEFIDEYSKRVVAAKNKFMAIPTKLGARYRAFSSPADLEEEAEQLIHEALKEMAVPHASN</sequence>
<proteinExistence type="predicted"/>
<evidence type="ECO:0000313" key="1">
    <source>
        <dbReference type="EMBL" id="SMF35089.1"/>
    </source>
</evidence>
<organism evidence="1 2">
    <name type="scientific">Pseudobacteriovorax antillogorgiicola</name>
    <dbReference type="NCBI Taxonomy" id="1513793"/>
    <lineage>
        <taxon>Bacteria</taxon>
        <taxon>Pseudomonadati</taxon>
        <taxon>Bdellovibrionota</taxon>
        <taxon>Oligoflexia</taxon>
        <taxon>Oligoflexales</taxon>
        <taxon>Pseudobacteriovoracaceae</taxon>
        <taxon>Pseudobacteriovorax</taxon>
    </lineage>
</organism>
<dbReference type="STRING" id="1513793.SAMN06296036_110200"/>
<accession>A0A1Y6C3X7</accession>
<evidence type="ECO:0008006" key="3">
    <source>
        <dbReference type="Google" id="ProtNLM"/>
    </source>
</evidence>
<gene>
    <name evidence="1" type="ORF">SAMN06296036_110200</name>
</gene>
<reference evidence="2" key="1">
    <citation type="submission" date="2017-04" db="EMBL/GenBank/DDBJ databases">
        <authorList>
            <person name="Varghese N."/>
            <person name="Submissions S."/>
        </authorList>
    </citation>
    <scope>NUCLEOTIDE SEQUENCE [LARGE SCALE GENOMIC DNA]</scope>
    <source>
        <strain evidence="2">RKEM611</strain>
    </source>
</reference>
<name>A0A1Y6C3X7_9BACT</name>
<evidence type="ECO:0000313" key="2">
    <source>
        <dbReference type="Proteomes" id="UP000192907"/>
    </source>
</evidence>
<dbReference type="EMBL" id="FWZT01000010">
    <property type="protein sequence ID" value="SMF35089.1"/>
    <property type="molecule type" value="Genomic_DNA"/>
</dbReference>
<dbReference type="Proteomes" id="UP000192907">
    <property type="component" value="Unassembled WGS sequence"/>
</dbReference>
<dbReference type="AlphaFoldDB" id="A0A1Y6C3X7"/>
<protein>
    <recommendedName>
        <fullName evidence="3">Phage DNA packaging protein, Nu1 subunit of terminase</fullName>
    </recommendedName>
</protein>
<dbReference type="RefSeq" id="WP_132325939.1">
    <property type="nucleotide sequence ID" value="NZ_FWZT01000010.1"/>
</dbReference>
<keyword evidence="2" id="KW-1185">Reference proteome</keyword>